<evidence type="ECO:0000256" key="1">
    <source>
        <dbReference type="ARBA" id="ARBA00001941"/>
    </source>
</evidence>
<dbReference type="PROSITE" id="PS00758">
    <property type="entry name" value="ARGE_DAPE_CPG2_1"/>
    <property type="match status" value="1"/>
</dbReference>
<comment type="cofactor">
    <cofactor evidence="2">
        <name>Zn(2+)</name>
        <dbReference type="ChEBI" id="CHEBI:29105"/>
    </cofactor>
</comment>
<comment type="pathway">
    <text evidence="3">Amino-acid biosynthesis; L-lysine biosynthesis via DAP pathway; LL-2,6-diaminopimelate from (S)-tetrahydrodipicolinate (succinylase route): step 3/3.</text>
</comment>
<feature type="domain" description="Peptidase M20 dimerisation" evidence="13">
    <location>
        <begin position="185"/>
        <end position="290"/>
    </location>
</feature>
<proteinExistence type="inferred from homology"/>
<dbReference type="EC" id="3.5.1.18" evidence="5"/>
<dbReference type="Pfam" id="PF01546">
    <property type="entry name" value="Peptidase_M20"/>
    <property type="match status" value="1"/>
</dbReference>
<dbReference type="Pfam" id="PF07687">
    <property type="entry name" value="M20_dimer"/>
    <property type="match status" value="1"/>
</dbReference>
<evidence type="ECO:0000256" key="8">
    <source>
        <dbReference type="ARBA" id="ARBA00022723"/>
    </source>
</evidence>
<dbReference type="InterPro" id="IPR011650">
    <property type="entry name" value="Peptidase_M20_dimer"/>
</dbReference>
<keyword evidence="9" id="KW-0378">Hydrolase</keyword>
<name>A0ABU4B019_9NOCA</name>
<comment type="similarity">
    <text evidence="4">Belongs to the peptidase M20A family.</text>
</comment>
<accession>A0ABU4B019</accession>
<comment type="catalytic activity">
    <reaction evidence="12">
        <text>N-succinyl-(2S,6S)-2,6-diaminopimelate + H2O = (2S,6S)-2,6-diaminopimelate + succinate</text>
        <dbReference type="Rhea" id="RHEA:22608"/>
        <dbReference type="ChEBI" id="CHEBI:15377"/>
        <dbReference type="ChEBI" id="CHEBI:30031"/>
        <dbReference type="ChEBI" id="CHEBI:57609"/>
        <dbReference type="ChEBI" id="CHEBI:58087"/>
        <dbReference type="EC" id="3.5.1.18"/>
    </reaction>
</comment>
<keyword evidence="10" id="KW-0862">Zinc</keyword>
<dbReference type="InterPro" id="IPR050072">
    <property type="entry name" value="Peptidase_M20A"/>
</dbReference>
<evidence type="ECO:0000256" key="10">
    <source>
        <dbReference type="ARBA" id="ARBA00022833"/>
    </source>
</evidence>
<evidence type="ECO:0000256" key="7">
    <source>
        <dbReference type="ARBA" id="ARBA00022605"/>
    </source>
</evidence>
<dbReference type="InterPro" id="IPR002933">
    <property type="entry name" value="Peptidase_M20"/>
</dbReference>
<evidence type="ECO:0000256" key="6">
    <source>
        <dbReference type="ARBA" id="ARBA00016853"/>
    </source>
</evidence>
<protein>
    <recommendedName>
        <fullName evidence="6">Probable succinyl-diaminopimelate desuccinylase</fullName>
        <ecNumber evidence="5">3.5.1.18</ecNumber>
    </recommendedName>
</protein>
<evidence type="ECO:0000256" key="5">
    <source>
        <dbReference type="ARBA" id="ARBA00011921"/>
    </source>
</evidence>
<dbReference type="EMBL" id="JAWLKE010000005">
    <property type="protein sequence ID" value="MDV6231839.1"/>
    <property type="molecule type" value="Genomic_DNA"/>
</dbReference>
<comment type="cofactor">
    <cofactor evidence="1">
        <name>Co(2+)</name>
        <dbReference type="ChEBI" id="CHEBI:48828"/>
    </cofactor>
</comment>
<evidence type="ECO:0000256" key="12">
    <source>
        <dbReference type="ARBA" id="ARBA00051301"/>
    </source>
</evidence>
<dbReference type="InterPro" id="IPR036264">
    <property type="entry name" value="Bact_exopeptidase_dim_dom"/>
</dbReference>
<dbReference type="RefSeq" id="WP_317548659.1">
    <property type="nucleotide sequence ID" value="NZ_JAWLKE010000005.1"/>
</dbReference>
<comment type="caution">
    <text evidence="14">The sequence shown here is derived from an EMBL/GenBank/DDBJ whole genome shotgun (WGS) entry which is preliminary data.</text>
</comment>
<keyword evidence="8" id="KW-0479">Metal-binding</keyword>
<evidence type="ECO:0000256" key="2">
    <source>
        <dbReference type="ARBA" id="ARBA00001947"/>
    </source>
</evidence>
<sequence length="398" mass="40900">MTVSTSEGALLRSIDEHEIVSLTAALIDAGGENPGDTEEKTAKVLAEHCRALGFDVRTVEVAPGRPNVIVSIGSDERPGVLFVGHSDVVPAGTGWTTDPFSAVVRDGRIVGRGACDMKGGLAAVVAAMTAVHRAGLADEYPMTLACLVDEEDTGLGIRAFVAALPHRNYSCCVVAEPTDLVTIVGCRGAANLEIEVRGRSAHAGQPRNGANAISAAARIIGIIEGSQAELDANPDTDLGPATWNVGTITGGTGTSMVADRCVLTVDRRLVPGESAAGVVGDLRSRIESAGVTGGDIDVRIGIAMEMPGFLTSVNDGLVTTAVQSVLDTGSARSTDIWTASCDGGFVAQQMGIKTVVLGPGEIESQAHRPDESVAVQQLTDSARAYALIATRIAALPAL</sequence>
<evidence type="ECO:0000256" key="4">
    <source>
        <dbReference type="ARBA" id="ARBA00006247"/>
    </source>
</evidence>
<organism evidence="14 15">
    <name type="scientific">Rhodococcus cercidiphylli</name>
    <dbReference type="NCBI Taxonomy" id="489916"/>
    <lineage>
        <taxon>Bacteria</taxon>
        <taxon>Bacillati</taxon>
        <taxon>Actinomycetota</taxon>
        <taxon>Actinomycetes</taxon>
        <taxon>Mycobacteriales</taxon>
        <taxon>Nocardiaceae</taxon>
        <taxon>Rhodococcus</taxon>
    </lineage>
</organism>
<dbReference type="CDD" id="cd08659">
    <property type="entry name" value="M20_ArgE_DapE-like"/>
    <property type="match status" value="1"/>
</dbReference>
<dbReference type="InterPro" id="IPR010182">
    <property type="entry name" value="ArgE/DapE"/>
</dbReference>
<dbReference type="Gene3D" id="3.30.70.360">
    <property type="match status" value="1"/>
</dbReference>
<keyword evidence="7" id="KW-0028">Amino-acid biosynthesis</keyword>
<dbReference type="NCBIfam" id="TIGR01910">
    <property type="entry name" value="DapE-ArgE"/>
    <property type="match status" value="1"/>
</dbReference>
<evidence type="ECO:0000256" key="11">
    <source>
        <dbReference type="ARBA" id="ARBA00023285"/>
    </source>
</evidence>
<dbReference type="SUPFAM" id="SSF55031">
    <property type="entry name" value="Bacterial exopeptidase dimerisation domain"/>
    <property type="match status" value="1"/>
</dbReference>
<evidence type="ECO:0000256" key="3">
    <source>
        <dbReference type="ARBA" id="ARBA00005130"/>
    </source>
</evidence>
<keyword evidence="11" id="KW-0170">Cobalt</keyword>
<dbReference type="Proteomes" id="UP001185899">
    <property type="component" value="Unassembled WGS sequence"/>
</dbReference>
<evidence type="ECO:0000313" key="14">
    <source>
        <dbReference type="EMBL" id="MDV6231839.1"/>
    </source>
</evidence>
<reference evidence="14 15" key="1">
    <citation type="submission" date="2023-10" db="EMBL/GenBank/DDBJ databases">
        <title>Development of a sustainable strategy for remediation of hydrocarbon-contaminated territories based on the waste exchange concept.</title>
        <authorList>
            <person name="Krivoruchko A."/>
        </authorList>
    </citation>
    <scope>NUCLEOTIDE SEQUENCE [LARGE SCALE GENOMIC DNA]</scope>
    <source>
        <strain evidence="14 15">IEGM 1322</strain>
    </source>
</reference>
<evidence type="ECO:0000313" key="15">
    <source>
        <dbReference type="Proteomes" id="UP001185899"/>
    </source>
</evidence>
<evidence type="ECO:0000259" key="13">
    <source>
        <dbReference type="Pfam" id="PF07687"/>
    </source>
</evidence>
<dbReference type="PANTHER" id="PTHR43808:SF8">
    <property type="entry name" value="PEPTIDASE M20 DIMERISATION DOMAIN-CONTAINING PROTEIN"/>
    <property type="match status" value="1"/>
</dbReference>
<dbReference type="Gene3D" id="3.40.630.10">
    <property type="entry name" value="Zn peptidases"/>
    <property type="match status" value="2"/>
</dbReference>
<dbReference type="InterPro" id="IPR001261">
    <property type="entry name" value="ArgE/DapE_CS"/>
</dbReference>
<keyword evidence="15" id="KW-1185">Reference proteome</keyword>
<dbReference type="SUPFAM" id="SSF53187">
    <property type="entry name" value="Zn-dependent exopeptidases"/>
    <property type="match status" value="1"/>
</dbReference>
<dbReference type="PANTHER" id="PTHR43808">
    <property type="entry name" value="ACETYLORNITHINE DEACETYLASE"/>
    <property type="match status" value="1"/>
</dbReference>
<evidence type="ECO:0000256" key="9">
    <source>
        <dbReference type="ARBA" id="ARBA00022801"/>
    </source>
</evidence>
<gene>
    <name evidence="14" type="ORF">R3P95_14885</name>
</gene>